<accession>A0A6M1XSC0</accession>
<dbReference type="Proteomes" id="UP000473113">
    <property type="component" value="Unassembled WGS sequence"/>
</dbReference>
<feature type="non-terminal residue" evidence="3">
    <location>
        <position position="88"/>
    </location>
</feature>
<proteinExistence type="predicted"/>
<dbReference type="Gene3D" id="1.10.10.1400">
    <property type="entry name" value="Terminase, small subunit, N-terminal DNA-binding domain, HTH motif"/>
    <property type="match status" value="1"/>
</dbReference>
<evidence type="ECO:0000313" key="4">
    <source>
        <dbReference type="Proteomes" id="UP000473113"/>
    </source>
</evidence>
<comment type="caution">
    <text evidence="3">The sequence shown here is derived from an EMBL/GenBank/DDBJ whole genome shotgun (WGS) entry which is preliminary data.</text>
</comment>
<keyword evidence="2" id="KW-0231">Viral genome packaging</keyword>
<dbReference type="InterPro" id="IPR038713">
    <property type="entry name" value="Terminase_Gp1_N_sf"/>
</dbReference>
<dbReference type="InterPro" id="IPR052404">
    <property type="entry name" value="SPP1-like_terminase"/>
</dbReference>
<dbReference type="GO" id="GO:0051276">
    <property type="term" value="P:chromosome organization"/>
    <property type="evidence" value="ECO:0007669"/>
    <property type="project" value="InterPro"/>
</dbReference>
<evidence type="ECO:0000256" key="2">
    <source>
        <dbReference type="ARBA" id="ARBA00023219"/>
    </source>
</evidence>
<reference evidence="3 4" key="1">
    <citation type="submission" date="2020-02" db="EMBL/GenBank/DDBJ databases">
        <title>Detection of Heterogeneous Vancomycin Intermediate Resistance in Methicillin Resistant Staphylococcus aureus Isolates from Latin-America.</title>
        <authorList>
            <person name="Castro-Cardozo B."/>
            <person name="Berrio M."/>
            <person name="Vargas M.L."/>
            <person name="Carvajal L.P."/>
            <person name="Millan L.V."/>
            <person name="Rios R."/>
            <person name="Hernandez A."/>
            <person name="Rincon S.L."/>
            <person name="Cubides P."/>
            <person name="Forero E."/>
            <person name="Dinh A."/>
            <person name="Seas C."/>
            <person name="Munita J.M."/>
            <person name="Arias C.A."/>
            <person name="Reyes J."/>
            <person name="Diaz L."/>
        </authorList>
    </citation>
    <scope>NUCLEOTIDE SEQUENCE [LARGE SCALE GENOMIC DNA]</scope>
    <source>
        <strain evidence="3 4">UG255</strain>
    </source>
</reference>
<dbReference type="PANTHER" id="PTHR41328:SF2">
    <property type="entry name" value="TERMINASE SMALL SUBUNIT"/>
    <property type="match status" value="1"/>
</dbReference>
<evidence type="ECO:0000313" key="3">
    <source>
        <dbReference type="EMBL" id="NGW69080.1"/>
    </source>
</evidence>
<dbReference type="PANTHER" id="PTHR41328">
    <property type="entry name" value="TERMINASE SMALL SUBUNIT-RELATED"/>
    <property type="match status" value="1"/>
</dbReference>
<evidence type="ECO:0000256" key="1">
    <source>
        <dbReference type="ARBA" id="ARBA00022612"/>
    </source>
</evidence>
<dbReference type="InterPro" id="IPR005335">
    <property type="entry name" value="Terminase_ssu"/>
</dbReference>
<name>A0A6M1XSC0_STAAU</name>
<dbReference type="Pfam" id="PF03592">
    <property type="entry name" value="Terminase_2"/>
    <property type="match status" value="1"/>
</dbReference>
<gene>
    <name evidence="3" type="ORF">G6Y24_16695</name>
</gene>
<dbReference type="EMBL" id="JAALTR010000482">
    <property type="protein sequence ID" value="NGW69080.1"/>
    <property type="molecule type" value="Genomic_DNA"/>
</dbReference>
<organism evidence="3 4">
    <name type="scientific">Staphylococcus aureus</name>
    <dbReference type="NCBI Taxonomy" id="1280"/>
    <lineage>
        <taxon>Bacteria</taxon>
        <taxon>Bacillati</taxon>
        <taxon>Bacillota</taxon>
        <taxon>Bacilli</taxon>
        <taxon>Bacillales</taxon>
        <taxon>Staphylococcaceae</taxon>
        <taxon>Staphylococcus</taxon>
    </lineage>
</organism>
<dbReference type="AlphaFoldDB" id="A0A6M1XSC0"/>
<protein>
    <submittedName>
        <fullName evidence="3">Terminase small subunit</fullName>
    </submittedName>
</protein>
<keyword evidence="1" id="KW-1188">Viral release from host cell</keyword>
<sequence length="88" mass="9855">MSELTAKQARFVNEYIRTLNVTQSAIKAGYSANSAHVTGCRLLKKPHIKQYIQEQKDKIIDENVLTAKEILHVLTNAAVGDETETKEV</sequence>